<dbReference type="Proteomes" id="UP000192578">
    <property type="component" value="Unassembled WGS sequence"/>
</dbReference>
<keyword evidence="2" id="KW-1185">Reference proteome</keyword>
<proteinExistence type="predicted"/>
<name>A0A9X6NEA9_HYPEX</name>
<dbReference type="AlphaFoldDB" id="A0A9X6NEA9"/>
<accession>A0A9X6NEA9</accession>
<reference evidence="2" key="1">
    <citation type="submission" date="2017-01" db="EMBL/GenBank/DDBJ databases">
        <title>Comparative genomics of anhydrobiosis in the tardigrade Hypsibius dujardini.</title>
        <authorList>
            <person name="Yoshida Y."/>
            <person name="Koutsovoulos G."/>
            <person name="Laetsch D."/>
            <person name="Stevens L."/>
            <person name="Kumar S."/>
            <person name="Horikawa D."/>
            <person name="Ishino K."/>
            <person name="Komine S."/>
            <person name="Tomita M."/>
            <person name="Blaxter M."/>
            <person name="Arakawa K."/>
        </authorList>
    </citation>
    <scope>NUCLEOTIDE SEQUENCE [LARGE SCALE GENOMIC DNA]</scope>
    <source>
        <strain evidence="2">Z151</strain>
    </source>
</reference>
<protein>
    <submittedName>
        <fullName evidence="1">Uncharacterized protein</fullName>
    </submittedName>
</protein>
<evidence type="ECO:0000313" key="2">
    <source>
        <dbReference type="Proteomes" id="UP000192578"/>
    </source>
</evidence>
<sequence>MQHSLLPLLYGYIRKSHACVAHRTLEVIVYQYPKNTVISRIRGRIDILPVYYYLDLEDRSFDAPYVGETTTANLGLGEPTFSKNSSLPNAK</sequence>
<organism evidence="1 2">
    <name type="scientific">Hypsibius exemplaris</name>
    <name type="common">Freshwater tardigrade</name>
    <dbReference type="NCBI Taxonomy" id="2072580"/>
    <lineage>
        <taxon>Eukaryota</taxon>
        <taxon>Metazoa</taxon>
        <taxon>Ecdysozoa</taxon>
        <taxon>Tardigrada</taxon>
        <taxon>Eutardigrada</taxon>
        <taxon>Parachela</taxon>
        <taxon>Hypsibioidea</taxon>
        <taxon>Hypsibiidae</taxon>
        <taxon>Hypsibius</taxon>
    </lineage>
</organism>
<dbReference type="EMBL" id="MTYJ01000267">
    <property type="protein sequence ID" value="OWA52412.1"/>
    <property type="molecule type" value="Genomic_DNA"/>
</dbReference>
<evidence type="ECO:0000313" key="1">
    <source>
        <dbReference type="EMBL" id="OWA52412.1"/>
    </source>
</evidence>
<gene>
    <name evidence="1" type="ORF">BV898_16869</name>
</gene>
<comment type="caution">
    <text evidence="1">The sequence shown here is derived from an EMBL/GenBank/DDBJ whole genome shotgun (WGS) entry which is preliminary data.</text>
</comment>